<keyword evidence="1" id="KW-1133">Transmembrane helix</keyword>
<name>A0A0E9TZD4_ANGAN</name>
<sequence>MCLARCKTLLKNARMIQSFIVRFPLFYPLSFHSVFYPALQSLPP</sequence>
<evidence type="ECO:0000313" key="2">
    <source>
        <dbReference type="EMBL" id="JAH58832.1"/>
    </source>
</evidence>
<accession>A0A0E9TZD4</accession>
<reference evidence="2" key="1">
    <citation type="submission" date="2014-11" db="EMBL/GenBank/DDBJ databases">
        <authorList>
            <person name="Amaro Gonzalez C."/>
        </authorList>
    </citation>
    <scope>NUCLEOTIDE SEQUENCE</scope>
</reference>
<protein>
    <submittedName>
        <fullName evidence="2">Uncharacterized protein</fullName>
    </submittedName>
</protein>
<feature type="transmembrane region" description="Helical" evidence="1">
    <location>
        <begin position="20"/>
        <end position="39"/>
    </location>
</feature>
<proteinExistence type="predicted"/>
<evidence type="ECO:0000256" key="1">
    <source>
        <dbReference type="SAM" id="Phobius"/>
    </source>
</evidence>
<organism evidence="2">
    <name type="scientific">Anguilla anguilla</name>
    <name type="common">European freshwater eel</name>
    <name type="synonym">Muraena anguilla</name>
    <dbReference type="NCBI Taxonomy" id="7936"/>
    <lineage>
        <taxon>Eukaryota</taxon>
        <taxon>Metazoa</taxon>
        <taxon>Chordata</taxon>
        <taxon>Craniata</taxon>
        <taxon>Vertebrata</taxon>
        <taxon>Euteleostomi</taxon>
        <taxon>Actinopterygii</taxon>
        <taxon>Neopterygii</taxon>
        <taxon>Teleostei</taxon>
        <taxon>Anguilliformes</taxon>
        <taxon>Anguillidae</taxon>
        <taxon>Anguilla</taxon>
    </lineage>
</organism>
<dbReference type="AlphaFoldDB" id="A0A0E9TZD4"/>
<dbReference type="EMBL" id="GBXM01049745">
    <property type="protein sequence ID" value="JAH58832.1"/>
    <property type="molecule type" value="Transcribed_RNA"/>
</dbReference>
<reference evidence="2" key="2">
    <citation type="journal article" date="2015" name="Fish Shellfish Immunol.">
        <title>Early steps in the European eel (Anguilla anguilla)-Vibrio vulnificus interaction in the gills: Role of the RtxA13 toxin.</title>
        <authorList>
            <person name="Callol A."/>
            <person name="Pajuelo D."/>
            <person name="Ebbesson L."/>
            <person name="Teles M."/>
            <person name="MacKenzie S."/>
            <person name="Amaro C."/>
        </authorList>
    </citation>
    <scope>NUCLEOTIDE SEQUENCE</scope>
</reference>
<keyword evidence="1" id="KW-0812">Transmembrane</keyword>
<keyword evidence="1" id="KW-0472">Membrane</keyword>